<evidence type="ECO:0000256" key="3">
    <source>
        <dbReference type="ARBA" id="ARBA00022553"/>
    </source>
</evidence>
<evidence type="ECO:0000313" key="8">
    <source>
        <dbReference type="EMBL" id="OIO30601.1"/>
    </source>
</evidence>
<dbReference type="Gene3D" id="1.10.287.130">
    <property type="match status" value="1"/>
</dbReference>
<name>A0A1J4V5N7_9BACT</name>
<dbReference type="Gene3D" id="3.30.565.10">
    <property type="entry name" value="Histidine kinase-like ATPase, C-terminal domain"/>
    <property type="match status" value="1"/>
</dbReference>
<feature type="transmembrane region" description="Helical" evidence="6">
    <location>
        <begin position="149"/>
        <end position="168"/>
    </location>
</feature>
<feature type="transmembrane region" description="Helical" evidence="6">
    <location>
        <begin position="243"/>
        <end position="262"/>
    </location>
</feature>
<feature type="transmembrane region" description="Helical" evidence="6">
    <location>
        <begin position="109"/>
        <end position="129"/>
    </location>
</feature>
<evidence type="ECO:0000259" key="7">
    <source>
        <dbReference type="PROSITE" id="PS50109"/>
    </source>
</evidence>
<feature type="transmembrane region" description="Helical" evidence="6">
    <location>
        <begin position="75"/>
        <end position="97"/>
    </location>
</feature>
<gene>
    <name evidence="8" type="ORF">AUJ77_02220</name>
</gene>
<feature type="transmembrane region" description="Helical" evidence="6">
    <location>
        <begin position="12"/>
        <end position="33"/>
    </location>
</feature>
<dbReference type="AlphaFoldDB" id="A0A1J4V5N7"/>
<evidence type="ECO:0000256" key="6">
    <source>
        <dbReference type="SAM" id="Phobius"/>
    </source>
</evidence>
<dbReference type="EC" id="2.7.13.3" evidence="2"/>
<dbReference type="GO" id="GO:0005886">
    <property type="term" value="C:plasma membrane"/>
    <property type="evidence" value="ECO:0007669"/>
    <property type="project" value="TreeGrafter"/>
</dbReference>
<dbReference type="InterPro" id="IPR036890">
    <property type="entry name" value="HATPase_C_sf"/>
</dbReference>
<comment type="catalytic activity">
    <reaction evidence="1">
        <text>ATP + protein L-histidine = ADP + protein N-phospho-L-histidine.</text>
        <dbReference type="EC" id="2.7.13.3"/>
    </reaction>
</comment>
<evidence type="ECO:0000256" key="2">
    <source>
        <dbReference type="ARBA" id="ARBA00012438"/>
    </source>
</evidence>
<dbReference type="InterPro" id="IPR003661">
    <property type="entry name" value="HisK_dim/P_dom"/>
</dbReference>
<dbReference type="Proteomes" id="UP000181992">
    <property type="component" value="Unassembled WGS sequence"/>
</dbReference>
<dbReference type="InterPro" id="IPR004358">
    <property type="entry name" value="Sig_transdc_His_kin-like_C"/>
</dbReference>
<keyword evidence="4" id="KW-0808">Transferase</keyword>
<sequence>MNVSTLDIIHNISFTGWTVVLVSFLLTLFSGIIFWQDVTKRSNRFFFFFGIVIGVWGLAYAFFEGTLSTPLIHQSIILLYLVSGLVPLCTFIYLYVFSTGKSPFSFWKFVGLFSSYLAISATLALPDFVVGYQDALNGEGGRIIFGEGYLLYALYVSGFLIAGIYVLVQKYRESAGIFKIVIRDLLVGISLGFIVVIFIDLLFPLLSGGSNLFWVGHLSVVIFGIATSIILSRYNFWSIKVVMTEFFISIITIVLMIELFLAKSILDLFIKTAIVLLVVSSSSFLAGSVQREIESKEKITRLLRELQFLSRQFKILDRKKTEFLAISSHHLRDPLTAINGYASMLMEGSFGEISASLHSALEKIFESSKRLITMISDFLDISRIESGHMKYEFEEVDMKKIVVELGDEMKLNAHRAGLVLRIDIKEGKYGKESFFTIGDAGKLRQVISNLIDNSIKYTPHGEVAVSLEKSSDRKKIIFSITDTGIGMSEETIGKIFKKFSRAEGVSKLYTEGTGLGLYVAKGIIKKHEGRIWADSKGEGIGSSFYLELEAKL</sequence>
<organism evidence="8 9">
    <name type="scientific">Candidatus Nomurabacteria bacterium CG1_02_43_90</name>
    <dbReference type="NCBI Taxonomy" id="1805281"/>
    <lineage>
        <taxon>Bacteria</taxon>
        <taxon>Candidatus Nomuraibacteriota</taxon>
    </lineage>
</organism>
<dbReference type="CDD" id="cd00082">
    <property type="entry name" value="HisKA"/>
    <property type="match status" value="1"/>
</dbReference>
<evidence type="ECO:0000256" key="4">
    <source>
        <dbReference type="ARBA" id="ARBA00022679"/>
    </source>
</evidence>
<keyword evidence="3" id="KW-0597">Phosphoprotein</keyword>
<dbReference type="PROSITE" id="PS50109">
    <property type="entry name" value="HIS_KIN"/>
    <property type="match status" value="1"/>
</dbReference>
<dbReference type="PRINTS" id="PR00344">
    <property type="entry name" value="BCTRLSENSOR"/>
</dbReference>
<dbReference type="PANTHER" id="PTHR43047">
    <property type="entry name" value="TWO-COMPONENT HISTIDINE PROTEIN KINASE"/>
    <property type="match status" value="1"/>
</dbReference>
<dbReference type="InterPro" id="IPR003594">
    <property type="entry name" value="HATPase_dom"/>
</dbReference>
<protein>
    <recommendedName>
        <fullName evidence="2">histidine kinase</fullName>
        <ecNumber evidence="2">2.7.13.3</ecNumber>
    </recommendedName>
</protein>
<dbReference type="GO" id="GO:0000155">
    <property type="term" value="F:phosphorelay sensor kinase activity"/>
    <property type="evidence" value="ECO:0007669"/>
    <property type="project" value="InterPro"/>
</dbReference>
<keyword evidence="6" id="KW-1133">Transmembrane helix</keyword>
<dbReference type="SMART" id="SM00388">
    <property type="entry name" value="HisKA"/>
    <property type="match status" value="1"/>
</dbReference>
<dbReference type="STRING" id="1805281.AUJ77_02220"/>
<dbReference type="Pfam" id="PF02518">
    <property type="entry name" value="HATPase_c"/>
    <property type="match status" value="1"/>
</dbReference>
<dbReference type="InterPro" id="IPR036097">
    <property type="entry name" value="HisK_dim/P_sf"/>
</dbReference>
<dbReference type="InterPro" id="IPR005467">
    <property type="entry name" value="His_kinase_dom"/>
</dbReference>
<dbReference type="Pfam" id="PF00512">
    <property type="entry name" value="HisKA"/>
    <property type="match status" value="1"/>
</dbReference>
<reference evidence="8 9" key="1">
    <citation type="journal article" date="2016" name="Environ. Microbiol.">
        <title>Genomic resolution of a cold subsurface aquifer community provides metabolic insights for novel microbes adapted to high CO concentrations.</title>
        <authorList>
            <person name="Probst A.J."/>
            <person name="Castelle C.J."/>
            <person name="Singh A."/>
            <person name="Brown C.T."/>
            <person name="Anantharaman K."/>
            <person name="Sharon I."/>
            <person name="Hug L.A."/>
            <person name="Burstein D."/>
            <person name="Emerson J.B."/>
            <person name="Thomas B.C."/>
            <person name="Banfield J.F."/>
        </authorList>
    </citation>
    <scope>NUCLEOTIDE SEQUENCE [LARGE SCALE GENOMIC DNA]</scope>
    <source>
        <strain evidence="8">CG1_02_43_90</strain>
    </source>
</reference>
<keyword evidence="6" id="KW-0472">Membrane</keyword>
<feature type="transmembrane region" description="Helical" evidence="6">
    <location>
        <begin position="212"/>
        <end position="231"/>
    </location>
</feature>
<keyword evidence="5" id="KW-0418">Kinase</keyword>
<feature type="domain" description="Histidine kinase" evidence="7">
    <location>
        <begin position="326"/>
        <end position="552"/>
    </location>
</feature>
<dbReference type="EMBL" id="MNVN01000015">
    <property type="protein sequence ID" value="OIO30601.1"/>
    <property type="molecule type" value="Genomic_DNA"/>
</dbReference>
<dbReference type="SUPFAM" id="SSF55874">
    <property type="entry name" value="ATPase domain of HSP90 chaperone/DNA topoisomerase II/histidine kinase"/>
    <property type="match status" value="1"/>
</dbReference>
<comment type="caution">
    <text evidence="8">The sequence shown here is derived from an EMBL/GenBank/DDBJ whole genome shotgun (WGS) entry which is preliminary data.</text>
</comment>
<evidence type="ECO:0000256" key="1">
    <source>
        <dbReference type="ARBA" id="ARBA00000085"/>
    </source>
</evidence>
<evidence type="ECO:0000256" key="5">
    <source>
        <dbReference type="ARBA" id="ARBA00022777"/>
    </source>
</evidence>
<dbReference type="PANTHER" id="PTHR43047:SF72">
    <property type="entry name" value="OSMOSENSING HISTIDINE PROTEIN KINASE SLN1"/>
    <property type="match status" value="1"/>
</dbReference>
<feature type="transmembrane region" description="Helical" evidence="6">
    <location>
        <begin position="180"/>
        <end position="206"/>
    </location>
</feature>
<evidence type="ECO:0000313" key="9">
    <source>
        <dbReference type="Proteomes" id="UP000181992"/>
    </source>
</evidence>
<proteinExistence type="predicted"/>
<dbReference type="FunFam" id="3.30.565.10:FF:000006">
    <property type="entry name" value="Sensor histidine kinase WalK"/>
    <property type="match status" value="1"/>
</dbReference>
<dbReference type="GO" id="GO:0009927">
    <property type="term" value="F:histidine phosphotransfer kinase activity"/>
    <property type="evidence" value="ECO:0007669"/>
    <property type="project" value="TreeGrafter"/>
</dbReference>
<dbReference type="SMART" id="SM00387">
    <property type="entry name" value="HATPase_c"/>
    <property type="match status" value="1"/>
</dbReference>
<feature type="transmembrane region" description="Helical" evidence="6">
    <location>
        <begin position="45"/>
        <end position="63"/>
    </location>
</feature>
<keyword evidence="6" id="KW-0812">Transmembrane</keyword>
<accession>A0A1J4V5N7</accession>
<dbReference type="SUPFAM" id="SSF47384">
    <property type="entry name" value="Homodimeric domain of signal transducing histidine kinase"/>
    <property type="match status" value="1"/>
</dbReference>